<name>A0A5B8YKD5_9FLAO</name>
<organism evidence="2 3">
    <name type="scientific">Antarcticibacterium arcticum</name>
    <dbReference type="NCBI Taxonomy" id="2585771"/>
    <lineage>
        <taxon>Bacteria</taxon>
        <taxon>Pseudomonadati</taxon>
        <taxon>Bacteroidota</taxon>
        <taxon>Flavobacteriia</taxon>
        <taxon>Flavobacteriales</taxon>
        <taxon>Flavobacteriaceae</taxon>
        <taxon>Antarcticibacterium</taxon>
    </lineage>
</organism>
<dbReference type="Gene3D" id="3.30.70.1070">
    <property type="entry name" value="Sporulation related repeat"/>
    <property type="match status" value="1"/>
</dbReference>
<dbReference type="InterPro" id="IPR036680">
    <property type="entry name" value="SPOR-like_sf"/>
</dbReference>
<protein>
    <submittedName>
        <fullName evidence="2">SPOR domain-containing protein</fullName>
    </submittedName>
</protein>
<dbReference type="GO" id="GO:0042834">
    <property type="term" value="F:peptidoglycan binding"/>
    <property type="evidence" value="ECO:0007669"/>
    <property type="project" value="InterPro"/>
</dbReference>
<evidence type="ECO:0000313" key="2">
    <source>
        <dbReference type="EMBL" id="QED38111.1"/>
    </source>
</evidence>
<reference evidence="2 3" key="1">
    <citation type="submission" date="2019-08" db="EMBL/GenBank/DDBJ databases">
        <title>Antarcticibacterium arcticum sp. nov., a bacterium isolated from marine sediment of the Canadian Beaufort Sea.</title>
        <authorList>
            <person name="Lee Y.M."/>
            <person name="Baek K."/>
            <person name="Lee D.-H."/>
            <person name="Shin S.C."/>
            <person name="Jin Y.K."/>
            <person name="Park Y."/>
        </authorList>
    </citation>
    <scope>NUCLEOTIDE SEQUENCE [LARGE SCALE GENOMIC DNA]</scope>
    <source>
        <strain evidence="2 3">PAMC 28998</strain>
    </source>
</reference>
<dbReference type="Pfam" id="PF05036">
    <property type="entry name" value="SPOR"/>
    <property type="match status" value="1"/>
</dbReference>
<dbReference type="KEGG" id="anp:FK178_10415"/>
<dbReference type="EMBL" id="CP042476">
    <property type="protein sequence ID" value="QED38111.1"/>
    <property type="molecule type" value="Genomic_DNA"/>
</dbReference>
<gene>
    <name evidence="2" type="ORF">FK178_10415</name>
</gene>
<evidence type="ECO:0000313" key="3">
    <source>
        <dbReference type="Proteomes" id="UP000321954"/>
    </source>
</evidence>
<dbReference type="OrthoDB" id="2473397at2"/>
<dbReference type="RefSeq" id="WP_146834575.1">
    <property type="nucleotide sequence ID" value="NZ_CP042476.1"/>
</dbReference>
<evidence type="ECO:0000259" key="1">
    <source>
        <dbReference type="Pfam" id="PF05036"/>
    </source>
</evidence>
<dbReference type="InterPro" id="IPR007730">
    <property type="entry name" value="SPOR-like_dom"/>
</dbReference>
<dbReference type="AlphaFoldDB" id="A0A5B8YKD5"/>
<proteinExistence type="predicted"/>
<keyword evidence="3" id="KW-1185">Reference proteome</keyword>
<accession>A0A5B8YKD5</accession>
<sequence>MRILNIQNCIISGIFILGLHLSGSAQTGQVNIQQDPIIPQLLEQKTDLTKKGRFGERFNIQLFNGDNNAASEVLKTVRQKYSDWPSDIIYETPNYKVLMGNFRNRLEADRVLLQIKQDYPAAFIPKPRRG</sequence>
<feature type="domain" description="SPOR" evidence="1">
    <location>
        <begin position="68"/>
        <end position="124"/>
    </location>
</feature>
<dbReference type="Proteomes" id="UP000321954">
    <property type="component" value="Chromosome"/>
</dbReference>